<feature type="compositionally biased region" description="Low complexity" evidence="1">
    <location>
        <begin position="171"/>
        <end position="192"/>
    </location>
</feature>
<reference evidence="2" key="1">
    <citation type="journal article" date="2020" name="Stud. Mycol.">
        <title>101 Dothideomycetes genomes: a test case for predicting lifestyles and emergence of pathogens.</title>
        <authorList>
            <person name="Haridas S."/>
            <person name="Albert R."/>
            <person name="Binder M."/>
            <person name="Bloem J."/>
            <person name="Labutti K."/>
            <person name="Salamov A."/>
            <person name="Andreopoulos B."/>
            <person name="Baker S."/>
            <person name="Barry K."/>
            <person name="Bills G."/>
            <person name="Bluhm B."/>
            <person name="Cannon C."/>
            <person name="Castanera R."/>
            <person name="Culley D."/>
            <person name="Daum C."/>
            <person name="Ezra D."/>
            <person name="Gonzalez J."/>
            <person name="Henrissat B."/>
            <person name="Kuo A."/>
            <person name="Liang C."/>
            <person name="Lipzen A."/>
            <person name="Lutzoni F."/>
            <person name="Magnuson J."/>
            <person name="Mondo S."/>
            <person name="Nolan M."/>
            <person name="Ohm R."/>
            <person name="Pangilinan J."/>
            <person name="Park H.-J."/>
            <person name="Ramirez L."/>
            <person name="Alfaro M."/>
            <person name="Sun H."/>
            <person name="Tritt A."/>
            <person name="Yoshinaga Y."/>
            <person name="Zwiers L.-H."/>
            <person name="Turgeon B."/>
            <person name="Goodwin S."/>
            <person name="Spatafora J."/>
            <person name="Crous P."/>
            <person name="Grigoriev I."/>
        </authorList>
    </citation>
    <scope>NUCLEOTIDE SEQUENCE</scope>
    <source>
        <strain evidence="2">CBS 133067</strain>
    </source>
</reference>
<evidence type="ECO:0000313" key="3">
    <source>
        <dbReference type="Proteomes" id="UP000799772"/>
    </source>
</evidence>
<keyword evidence="3" id="KW-1185">Reference proteome</keyword>
<evidence type="ECO:0000256" key="1">
    <source>
        <dbReference type="SAM" id="MobiDB-lite"/>
    </source>
</evidence>
<dbReference type="Proteomes" id="UP000799772">
    <property type="component" value="Unassembled WGS sequence"/>
</dbReference>
<gene>
    <name evidence="2" type="ORF">NA57DRAFT_54988</name>
</gene>
<sequence>MSGTVRTAQSNSSCSTYIMLSSCRKLRLPEARLVSGEAHFAHDANAESTSKKHQSGHSCRDRQLDAVAWVTCRLFTASLDFTSESSGGLFGWLIWSGWTDAQQQAQVETQALPRPATCTDYLVGCVLRCSARVTLTQQLLYQSAFHALCQFRRQSRNSTLVVGDAIEHITSSGSRGASSRANRRAAMPSSRAEATSVPPPPASNSDGFEGRYQPTHAHTTKLQTASSDLIAVSRCIASSKHVKTPTSCGKTARPASAQGREDVANATPTPGSLWSFSGNLVAQGQEQLINMRLHDSDGVTQTRERQQRHPFSSDAFMLHEPFLAAPTAASLQCCGYFAPHSGHSMPCCLCVLPLTCRPDNRRVL</sequence>
<accession>A0A9P4M8C6</accession>
<feature type="region of interest" description="Disordered" evidence="1">
    <location>
        <begin position="243"/>
        <end position="266"/>
    </location>
</feature>
<proteinExistence type="predicted"/>
<name>A0A9P4M8C6_9PEZI</name>
<dbReference type="EMBL" id="ML978124">
    <property type="protein sequence ID" value="KAF2100915.1"/>
    <property type="molecule type" value="Genomic_DNA"/>
</dbReference>
<dbReference type="AlphaFoldDB" id="A0A9P4M8C6"/>
<evidence type="ECO:0000313" key="2">
    <source>
        <dbReference type="EMBL" id="KAF2100915.1"/>
    </source>
</evidence>
<comment type="caution">
    <text evidence="2">The sequence shown here is derived from an EMBL/GenBank/DDBJ whole genome shotgun (WGS) entry which is preliminary data.</text>
</comment>
<organism evidence="2 3">
    <name type="scientific">Rhizodiscina lignyota</name>
    <dbReference type="NCBI Taxonomy" id="1504668"/>
    <lineage>
        <taxon>Eukaryota</taxon>
        <taxon>Fungi</taxon>
        <taxon>Dikarya</taxon>
        <taxon>Ascomycota</taxon>
        <taxon>Pezizomycotina</taxon>
        <taxon>Dothideomycetes</taxon>
        <taxon>Pleosporomycetidae</taxon>
        <taxon>Aulographales</taxon>
        <taxon>Rhizodiscinaceae</taxon>
        <taxon>Rhizodiscina</taxon>
    </lineage>
</organism>
<protein>
    <submittedName>
        <fullName evidence="2">Uncharacterized protein</fullName>
    </submittedName>
</protein>
<dbReference type="PROSITE" id="PS51257">
    <property type="entry name" value="PROKAR_LIPOPROTEIN"/>
    <property type="match status" value="1"/>
</dbReference>
<feature type="region of interest" description="Disordered" evidence="1">
    <location>
        <begin position="171"/>
        <end position="213"/>
    </location>
</feature>